<dbReference type="EMBL" id="CAXLJM020000016">
    <property type="protein sequence ID" value="CAL8083108.1"/>
    <property type="molecule type" value="Genomic_DNA"/>
</dbReference>
<dbReference type="Proteomes" id="UP001642540">
    <property type="component" value="Unassembled WGS sequence"/>
</dbReference>
<name>A0ABP1PZ50_9HEXA</name>
<protein>
    <submittedName>
        <fullName evidence="1">Uncharacterized protein</fullName>
    </submittedName>
</protein>
<evidence type="ECO:0000313" key="1">
    <source>
        <dbReference type="EMBL" id="CAL8083108.1"/>
    </source>
</evidence>
<evidence type="ECO:0000313" key="2">
    <source>
        <dbReference type="Proteomes" id="UP001642540"/>
    </source>
</evidence>
<reference evidence="1 2" key="1">
    <citation type="submission" date="2024-08" db="EMBL/GenBank/DDBJ databases">
        <authorList>
            <person name="Cucini C."/>
            <person name="Frati F."/>
        </authorList>
    </citation>
    <scope>NUCLEOTIDE SEQUENCE [LARGE SCALE GENOMIC DNA]</scope>
</reference>
<keyword evidence="2" id="KW-1185">Reference proteome</keyword>
<comment type="caution">
    <text evidence="1">The sequence shown here is derived from an EMBL/GenBank/DDBJ whole genome shotgun (WGS) entry which is preliminary data.</text>
</comment>
<organism evidence="1 2">
    <name type="scientific">Orchesella dallaii</name>
    <dbReference type="NCBI Taxonomy" id="48710"/>
    <lineage>
        <taxon>Eukaryota</taxon>
        <taxon>Metazoa</taxon>
        <taxon>Ecdysozoa</taxon>
        <taxon>Arthropoda</taxon>
        <taxon>Hexapoda</taxon>
        <taxon>Collembola</taxon>
        <taxon>Entomobryomorpha</taxon>
        <taxon>Entomobryoidea</taxon>
        <taxon>Orchesellidae</taxon>
        <taxon>Orchesellinae</taxon>
        <taxon>Orchesella</taxon>
    </lineage>
</organism>
<proteinExistence type="predicted"/>
<accession>A0ABP1PZ50</accession>
<sequence>MSAPAKVKQEKQINQEEDKELAEWAKKLVSKPINQIGVQQNATGIAPIFGQQQAPNLEHSGIDRSSAVGRFTWESFAEEKSVPCVFRNEEEYVAIRMAEISVIGDLLNLLPCELYDTTKISCHYLTPAEAKLLSYLNSWHCDGFYGPEPFSTLDLVISLKDLQTFHDYLNFSYCVLHSGGRNIDTEFKHCGFVRVNTDSMIPYTVISAEEKAVPLFYFEGQTDILKAKAKPLSGWPLAYLKVCCKVQGVRKDLISGSTLQIVTLADLQAYFPRRTSFTEKCWPSPKPKSLLPKQSVNVAINTPLLQVTSDKWTKVVPNNTFPNYTTSGKTNTTNTATVTTVVMDKSKNGTPSNVTLNNNGVSMQYQIPKSLQTGSPALAKVKISKAPIDKSRLVPIPEHPDGARDGAYVVRLIIVEKDLMHCINAKPGKNDEYLVLLQEFMTKFFPTVSIYPTAVSVLRNMEIVTYLPNSAQIRALNSFGFQIRESWEMPLIPAQEATHAMPRLRNVFKPRQNAVTTNVVSVPVMSTRVSNGCNSYPAYASRR</sequence>
<gene>
    <name evidence="1" type="ORF">ODALV1_LOCUS5396</name>
</gene>